<protein>
    <submittedName>
        <fullName evidence="1">Uncharacterized protein</fullName>
    </submittedName>
</protein>
<dbReference type="EnsemblPlants" id="MELO3C007548.2.1">
    <property type="protein sequence ID" value="MELO3C007548.2.1"/>
    <property type="gene ID" value="MELO3C007548.2"/>
</dbReference>
<name>A0A9I9CRV1_CUCME</name>
<dbReference type="Gramene" id="MELO3C007548.2.1">
    <property type="protein sequence ID" value="MELO3C007548.2.1"/>
    <property type="gene ID" value="MELO3C007548.2"/>
</dbReference>
<proteinExistence type="predicted"/>
<accession>A0A9I9CRV1</accession>
<evidence type="ECO:0000313" key="1">
    <source>
        <dbReference type="EnsemblPlants" id="MELO3C007548.2.1"/>
    </source>
</evidence>
<reference evidence="1" key="1">
    <citation type="submission" date="2023-03" db="UniProtKB">
        <authorList>
            <consortium name="EnsemblPlants"/>
        </authorList>
    </citation>
    <scope>IDENTIFICATION</scope>
</reference>
<organism evidence="1">
    <name type="scientific">Cucumis melo</name>
    <name type="common">Muskmelon</name>
    <dbReference type="NCBI Taxonomy" id="3656"/>
    <lineage>
        <taxon>Eukaryota</taxon>
        <taxon>Viridiplantae</taxon>
        <taxon>Streptophyta</taxon>
        <taxon>Embryophyta</taxon>
        <taxon>Tracheophyta</taxon>
        <taxon>Spermatophyta</taxon>
        <taxon>Magnoliopsida</taxon>
        <taxon>eudicotyledons</taxon>
        <taxon>Gunneridae</taxon>
        <taxon>Pentapetalae</taxon>
        <taxon>rosids</taxon>
        <taxon>fabids</taxon>
        <taxon>Cucurbitales</taxon>
        <taxon>Cucurbitaceae</taxon>
        <taxon>Benincaseae</taxon>
        <taxon>Cucumis</taxon>
    </lineage>
</organism>
<dbReference type="AlphaFoldDB" id="A0A9I9CRV1"/>
<sequence length="61" mass="6916">MGRGSPPPWPFNLKPLPSTIGLVIHTTIIGRSQHTVRIMGHCRPWRCPFCRTPPLPYTTHT</sequence>